<reference evidence="1 2" key="1">
    <citation type="submission" date="2019-03" db="EMBL/GenBank/DDBJ databases">
        <title>Genomic Encyclopedia of Type Strains, Phase IV (KMG-IV): sequencing the most valuable type-strain genomes for metagenomic binning, comparative biology and taxonomic classification.</title>
        <authorList>
            <person name="Goeker M."/>
        </authorList>
    </citation>
    <scope>NUCLEOTIDE SEQUENCE [LARGE SCALE GENOMIC DNA]</scope>
    <source>
        <strain evidence="1 2">DSM 23917</strain>
    </source>
</reference>
<proteinExistence type="predicted"/>
<evidence type="ECO:0000313" key="1">
    <source>
        <dbReference type="EMBL" id="TCO91140.1"/>
    </source>
</evidence>
<comment type="caution">
    <text evidence="1">The sequence shown here is derived from an EMBL/GenBank/DDBJ whole genome shotgun (WGS) entry which is preliminary data.</text>
</comment>
<dbReference type="InterPro" id="IPR025455">
    <property type="entry name" value="DUF4276"/>
</dbReference>
<organism evidence="1 2">
    <name type="scientific">Prevotella heparinolytica</name>
    <dbReference type="NCBI Taxonomy" id="28113"/>
    <lineage>
        <taxon>Bacteria</taxon>
        <taxon>Pseudomonadati</taxon>
        <taxon>Bacteroidota</taxon>
        <taxon>Bacteroidia</taxon>
        <taxon>Bacteroidales</taxon>
        <taxon>Bacteroidaceae</taxon>
        <taxon>Bacteroides</taxon>
    </lineage>
</organism>
<protein>
    <submittedName>
        <fullName evidence="1">Uncharacterized protein DUF4276</fullName>
    </submittedName>
</protein>
<name>A0A4R2LKM0_9BACE</name>
<dbReference type="RefSeq" id="WP_131926671.1">
    <property type="nucleotide sequence ID" value="NZ_SLXB01000014.1"/>
</dbReference>
<accession>A0A4R2LKM0</accession>
<sequence length="232" mass="26438">MIAKIIHVLCEGQTEQGFVEEVLKPYLKEHGVTGVKSILITTNKKKNARGGMLTYVHALTDINLLMQTKQDGEYERHIFTTMFDLYALPEDFPGFAVSNTISDPYARTSALEADFADAIKDERFIPYIQIYEFEALLFCGIEYITTLYPGCENSCKQLTSALRKVGNPELINNSPETAPSKRITKAIEGNKKKHYNYNKPATGKYVTKNIGIDRLRIECRHFNEWIEKLINC</sequence>
<dbReference type="Proteomes" id="UP000295600">
    <property type="component" value="Unassembled WGS sequence"/>
</dbReference>
<dbReference type="EMBL" id="SLXB01000014">
    <property type="protein sequence ID" value="TCO91140.1"/>
    <property type="molecule type" value="Genomic_DNA"/>
</dbReference>
<gene>
    <name evidence="1" type="ORF">EV202_11448</name>
</gene>
<dbReference type="AlphaFoldDB" id="A0A4R2LKM0"/>
<dbReference type="Pfam" id="PF14103">
    <property type="entry name" value="DUF4276"/>
    <property type="match status" value="1"/>
</dbReference>
<evidence type="ECO:0000313" key="2">
    <source>
        <dbReference type="Proteomes" id="UP000295600"/>
    </source>
</evidence>